<dbReference type="EMBL" id="QXFU01003613">
    <property type="protein sequence ID" value="KAE8974018.1"/>
    <property type="molecule type" value="Genomic_DNA"/>
</dbReference>
<dbReference type="EMBL" id="QXFT01003607">
    <property type="protein sequence ID" value="KAE9284197.1"/>
    <property type="molecule type" value="Genomic_DNA"/>
</dbReference>
<keyword evidence="5" id="KW-1185">Reference proteome</keyword>
<evidence type="ECO:0000313" key="2">
    <source>
        <dbReference type="EMBL" id="KAE8974018.1"/>
    </source>
</evidence>
<comment type="caution">
    <text evidence="2">The sequence shown here is derived from an EMBL/GenBank/DDBJ whole genome shotgun (WGS) entry which is preliminary data.</text>
</comment>
<evidence type="ECO:0000313" key="4">
    <source>
        <dbReference type="Proteomes" id="UP000429607"/>
    </source>
</evidence>
<accession>A0A6A3I1T9</accession>
<evidence type="ECO:0000313" key="6">
    <source>
        <dbReference type="Proteomes" id="UP000435112"/>
    </source>
</evidence>
<evidence type="ECO:0000313" key="3">
    <source>
        <dbReference type="EMBL" id="KAE9284197.1"/>
    </source>
</evidence>
<organism evidence="2 6">
    <name type="scientific">Phytophthora rubi</name>
    <dbReference type="NCBI Taxonomy" id="129364"/>
    <lineage>
        <taxon>Eukaryota</taxon>
        <taxon>Sar</taxon>
        <taxon>Stramenopiles</taxon>
        <taxon>Oomycota</taxon>
        <taxon>Peronosporomycetes</taxon>
        <taxon>Peronosporales</taxon>
        <taxon>Peronosporaceae</taxon>
        <taxon>Phytophthora</taxon>
    </lineage>
</organism>
<protein>
    <submittedName>
        <fullName evidence="2">Uncharacterized protein</fullName>
    </submittedName>
</protein>
<dbReference type="Proteomes" id="UP000435112">
    <property type="component" value="Unassembled WGS sequence"/>
</dbReference>
<sequence length="95" mass="10620">MYRSRPSRVNTLRWSLPLSAMAVCLPHSPCAPTTRARHSIPVHLTTHIYPRTRAAQPVSNCTVSSSVSCRVDSTISCAWRLVTSPHRVRPHGIDY</sequence>
<reference evidence="4 6" key="1">
    <citation type="submission" date="2018-09" db="EMBL/GenBank/DDBJ databases">
        <title>Genomic investigation of the strawberry pathogen Phytophthora fragariae indicates pathogenicity is determined by transcriptional variation in three key races.</title>
        <authorList>
            <person name="Adams T.M."/>
            <person name="Armitage A.D."/>
            <person name="Sobczyk M.K."/>
            <person name="Bates H.J."/>
            <person name="Dunwell J.M."/>
            <person name="Nellist C.F."/>
            <person name="Harrison R.J."/>
        </authorList>
    </citation>
    <scope>NUCLEOTIDE SEQUENCE [LARGE SCALE GENOMIC DNA]</scope>
    <source>
        <strain evidence="1 4">SCRP249</strain>
        <strain evidence="2 6">SCRP324</strain>
        <strain evidence="3 5">SCRP333</strain>
    </source>
</reference>
<gene>
    <name evidence="1" type="ORF">PR001_g27154</name>
    <name evidence="2" type="ORF">PR002_g26033</name>
    <name evidence="3" type="ORF">PR003_g26913</name>
</gene>
<dbReference type="EMBL" id="QXFV01004277">
    <property type="protein sequence ID" value="KAE8970604.1"/>
    <property type="molecule type" value="Genomic_DNA"/>
</dbReference>
<dbReference type="Proteomes" id="UP000429607">
    <property type="component" value="Unassembled WGS sequence"/>
</dbReference>
<dbReference type="AlphaFoldDB" id="A0A6A3I1T9"/>
<evidence type="ECO:0000313" key="1">
    <source>
        <dbReference type="EMBL" id="KAE8970604.1"/>
    </source>
</evidence>
<name>A0A6A3I1T9_9STRA</name>
<proteinExistence type="predicted"/>
<dbReference type="Proteomes" id="UP000434957">
    <property type="component" value="Unassembled WGS sequence"/>
</dbReference>
<evidence type="ECO:0000313" key="5">
    <source>
        <dbReference type="Proteomes" id="UP000434957"/>
    </source>
</evidence>